<dbReference type="SUPFAM" id="SSF51182">
    <property type="entry name" value="RmlC-like cupins"/>
    <property type="match status" value="1"/>
</dbReference>
<dbReference type="InterPro" id="IPR011051">
    <property type="entry name" value="RmlC_Cupin_sf"/>
</dbReference>
<evidence type="ECO:0000313" key="3">
    <source>
        <dbReference type="Proteomes" id="UP000632828"/>
    </source>
</evidence>
<dbReference type="Gene3D" id="2.60.120.10">
    <property type="entry name" value="Jelly Rolls"/>
    <property type="match status" value="1"/>
</dbReference>
<dbReference type="PANTHER" id="PTHR37694:SF1">
    <property type="entry name" value="SLR8022 PROTEIN"/>
    <property type="match status" value="1"/>
</dbReference>
<accession>A0A8J6UQP8</accession>
<organism evidence="2 3">
    <name type="scientific">Pelovirga terrestris</name>
    <dbReference type="NCBI Taxonomy" id="2771352"/>
    <lineage>
        <taxon>Bacteria</taxon>
        <taxon>Pseudomonadati</taxon>
        <taxon>Thermodesulfobacteriota</taxon>
        <taxon>Desulfuromonadia</taxon>
        <taxon>Geobacterales</taxon>
        <taxon>Geobacteraceae</taxon>
        <taxon>Pelovirga</taxon>
    </lineage>
</organism>
<reference evidence="2" key="1">
    <citation type="submission" date="2020-09" db="EMBL/GenBank/DDBJ databases">
        <title>Pelobacter alkaliphilus sp. nov., a novel anaerobic arsenate-reducing bacterium from terrestrial mud volcano.</title>
        <authorList>
            <person name="Khomyakova M.A."/>
            <person name="Merkel A.Y."/>
            <person name="Slobodkin A.I."/>
        </authorList>
    </citation>
    <scope>NUCLEOTIDE SEQUENCE</scope>
    <source>
        <strain evidence="2">M08fum</strain>
    </source>
</reference>
<dbReference type="Proteomes" id="UP000632828">
    <property type="component" value="Unassembled WGS sequence"/>
</dbReference>
<dbReference type="InterPro" id="IPR014710">
    <property type="entry name" value="RmlC-like_jellyroll"/>
</dbReference>
<dbReference type="EMBL" id="JACWUN010000002">
    <property type="protein sequence ID" value="MBD1399451.1"/>
    <property type="molecule type" value="Genomic_DNA"/>
</dbReference>
<name>A0A8J6UQP8_9BACT</name>
<proteinExistence type="predicted"/>
<evidence type="ECO:0000259" key="1">
    <source>
        <dbReference type="Pfam" id="PF07883"/>
    </source>
</evidence>
<evidence type="ECO:0000313" key="2">
    <source>
        <dbReference type="EMBL" id="MBD1399451.1"/>
    </source>
</evidence>
<dbReference type="RefSeq" id="WP_191153727.1">
    <property type="nucleotide sequence ID" value="NZ_JACWUN010000002.1"/>
</dbReference>
<dbReference type="AlphaFoldDB" id="A0A8J6UQP8"/>
<sequence>MTTTELIKNIAKSEVLTTTELIEYAEQKVVSRTLAQNDYLTLTLFAFAAGEGISSHASTGDAMIQVLDGEAQITIGSDKFFVSSGQMIIMPANIPHAVDAVKPFKMLLTVVKPPVIG</sequence>
<keyword evidence="3" id="KW-1185">Reference proteome</keyword>
<dbReference type="InterPro" id="IPR013096">
    <property type="entry name" value="Cupin_2"/>
</dbReference>
<dbReference type="PANTHER" id="PTHR37694">
    <property type="entry name" value="SLR8022 PROTEIN"/>
    <property type="match status" value="1"/>
</dbReference>
<protein>
    <submittedName>
        <fullName evidence="2">Cupin domain-containing protein</fullName>
    </submittedName>
</protein>
<dbReference type="Pfam" id="PF07883">
    <property type="entry name" value="Cupin_2"/>
    <property type="match status" value="1"/>
</dbReference>
<gene>
    <name evidence="2" type="ORF">ICT70_02070</name>
</gene>
<feature type="domain" description="Cupin type-2" evidence="1">
    <location>
        <begin position="44"/>
        <end position="108"/>
    </location>
</feature>
<dbReference type="CDD" id="cd02230">
    <property type="entry name" value="cupin_HP0902-like"/>
    <property type="match status" value="1"/>
</dbReference>
<comment type="caution">
    <text evidence="2">The sequence shown here is derived from an EMBL/GenBank/DDBJ whole genome shotgun (WGS) entry which is preliminary data.</text>
</comment>